<dbReference type="PANTHER" id="PTHR30613:SF1">
    <property type="entry name" value="DUF1479 DOMAIN PROTEIN (AFU_ORTHOLOGUE AFUA_5G09280)"/>
    <property type="match status" value="1"/>
</dbReference>
<evidence type="ECO:0000313" key="2">
    <source>
        <dbReference type="EMBL" id="ETN43859.1"/>
    </source>
</evidence>
<sequence>MTTTQTQTQLQEQYPCELLEQRFSKLKQSIVSAEHKDKVIESYRRLKLALEKEIDRISKQGPQAIPEVDFSVVESSGEIPESLRNVVAQTGCLIIRGVVSEEQATTWESDLKSYTKRHPNIAGFPKHDPQNFSLFWTAPQVQIRSHPRVMAAMNAVSKLWHLSSDDGLFDMSSQVIYADRFRIRHPSKDAEYTLSAHQDSGSMERWEDLSYRSCYQKIFEGKWEEYDPWNADHRSNAKTDLYSTGNSCSAFRSMQGWMGLSHTSTGEGTLRLVPELKLTTAYQLLRPFFILDETFDDITPLFPGAKPGGLQFYPTQKLHPHLQLEKSMVGIPPVKPGDYVFWHCDLVHEVDKFHPGTRDSSVSYNACVPLCPYNLENLVSMRQSFMDVMPPKDFENYEHGELERDHEDHGAKEENVWSVAGKRALGLEPFDVDEPGLSSGQRRMRELANEKLGFKV</sequence>
<keyword evidence="1" id="KW-0175">Coiled coil</keyword>
<dbReference type="SUPFAM" id="SSF51197">
    <property type="entry name" value="Clavaminate synthase-like"/>
    <property type="match status" value="1"/>
</dbReference>
<evidence type="ECO:0000313" key="3">
    <source>
        <dbReference type="Proteomes" id="UP000030752"/>
    </source>
</evidence>
<dbReference type="OrthoDB" id="4159307at2759"/>
<dbReference type="GeneID" id="19978329"/>
<dbReference type="VEuPathDB" id="FungiDB:HMPREF1541_10990"/>
<dbReference type="InterPro" id="IPR027443">
    <property type="entry name" value="IPNS-like_sf"/>
</dbReference>
<feature type="coiled-coil region" evidence="1">
    <location>
        <begin position="16"/>
        <end position="60"/>
    </location>
</feature>
<gene>
    <name evidence="2" type="ORF">HMPREF1541_10990</name>
</gene>
<dbReference type="eggNOG" id="ENOG502QRVA">
    <property type="taxonomic scope" value="Eukaryota"/>
</dbReference>
<dbReference type="STRING" id="1220924.W2S7G9"/>
<dbReference type="HOGENOM" id="CLU_011148_0_0_1"/>
<evidence type="ECO:0008006" key="4">
    <source>
        <dbReference type="Google" id="ProtNLM"/>
    </source>
</evidence>
<dbReference type="InParanoid" id="W2S7G9"/>
<keyword evidence="3" id="KW-1185">Reference proteome</keyword>
<dbReference type="InterPro" id="IPR010856">
    <property type="entry name" value="Gig2-like"/>
</dbReference>
<reference evidence="2 3" key="1">
    <citation type="submission" date="2013-03" db="EMBL/GenBank/DDBJ databases">
        <title>The Genome Sequence of Phialophora europaea CBS 101466.</title>
        <authorList>
            <consortium name="The Broad Institute Genomics Platform"/>
            <person name="Cuomo C."/>
            <person name="de Hoog S."/>
            <person name="Gorbushina A."/>
            <person name="Walker B."/>
            <person name="Young S.K."/>
            <person name="Zeng Q."/>
            <person name="Gargeya S."/>
            <person name="Fitzgerald M."/>
            <person name="Haas B."/>
            <person name="Abouelleil A."/>
            <person name="Allen A.W."/>
            <person name="Alvarado L."/>
            <person name="Arachchi H.M."/>
            <person name="Berlin A.M."/>
            <person name="Chapman S.B."/>
            <person name="Gainer-Dewar J."/>
            <person name="Goldberg J."/>
            <person name="Griggs A."/>
            <person name="Gujja S."/>
            <person name="Hansen M."/>
            <person name="Howarth C."/>
            <person name="Imamovic A."/>
            <person name="Ireland A."/>
            <person name="Larimer J."/>
            <person name="McCowan C."/>
            <person name="Murphy C."/>
            <person name="Pearson M."/>
            <person name="Poon T.W."/>
            <person name="Priest M."/>
            <person name="Roberts A."/>
            <person name="Saif S."/>
            <person name="Shea T."/>
            <person name="Sisk P."/>
            <person name="Sykes S."/>
            <person name="Wortman J."/>
            <person name="Nusbaum C."/>
            <person name="Birren B."/>
        </authorList>
    </citation>
    <scope>NUCLEOTIDE SEQUENCE [LARGE SCALE GENOMIC DNA]</scope>
    <source>
        <strain evidence="2 3">CBS 101466</strain>
    </source>
</reference>
<dbReference type="Proteomes" id="UP000030752">
    <property type="component" value="Unassembled WGS sequence"/>
</dbReference>
<dbReference type="Pfam" id="PF07350">
    <property type="entry name" value="Gig2-like"/>
    <property type="match status" value="1"/>
</dbReference>
<accession>W2S7G9</accession>
<dbReference type="EMBL" id="KB822717">
    <property type="protein sequence ID" value="ETN43859.1"/>
    <property type="molecule type" value="Genomic_DNA"/>
</dbReference>
<organism evidence="2 3">
    <name type="scientific">Cyphellophora europaea (strain CBS 101466)</name>
    <name type="common">Phialophora europaea</name>
    <dbReference type="NCBI Taxonomy" id="1220924"/>
    <lineage>
        <taxon>Eukaryota</taxon>
        <taxon>Fungi</taxon>
        <taxon>Dikarya</taxon>
        <taxon>Ascomycota</taxon>
        <taxon>Pezizomycotina</taxon>
        <taxon>Eurotiomycetes</taxon>
        <taxon>Chaetothyriomycetidae</taxon>
        <taxon>Chaetothyriales</taxon>
        <taxon>Cyphellophoraceae</taxon>
        <taxon>Cyphellophora</taxon>
    </lineage>
</organism>
<evidence type="ECO:0000256" key="1">
    <source>
        <dbReference type="SAM" id="Coils"/>
    </source>
</evidence>
<proteinExistence type="predicted"/>
<dbReference type="AlphaFoldDB" id="W2S7G9"/>
<dbReference type="Gene3D" id="2.60.120.330">
    <property type="entry name" value="B-lactam Antibiotic, Isopenicillin N Synthase, Chain"/>
    <property type="match status" value="1"/>
</dbReference>
<protein>
    <recommendedName>
        <fullName evidence="4">DUF1479 domain protein</fullName>
    </recommendedName>
</protein>
<name>W2S7G9_CYPE1</name>
<dbReference type="PANTHER" id="PTHR30613">
    <property type="entry name" value="UNCHARACTERIZED PROTEIN YBIU-RELATED"/>
    <property type="match status" value="1"/>
</dbReference>
<dbReference type="RefSeq" id="XP_008713881.1">
    <property type="nucleotide sequence ID" value="XM_008715659.1"/>
</dbReference>